<protein>
    <recommendedName>
        <fullName evidence="4">Arsenate reductase</fullName>
    </recommendedName>
</protein>
<keyword evidence="3" id="KW-1185">Reference proteome</keyword>
<dbReference type="AlphaFoldDB" id="S4NBU4"/>
<dbReference type="SUPFAM" id="SSF52833">
    <property type="entry name" value="Thioredoxin-like"/>
    <property type="match status" value="1"/>
</dbReference>
<name>S4NBU4_9LACO</name>
<dbReference type="Proteomes" id="UP000016361">
    <property type="component" value="Unassembled WGS sequence"/>
</dbReference>
<dbReference type="Pfam" id="PF03960">
    <property type="entry name" value="ArsC"/>
    <property type="match status" value="1"/>
</dbReference>
<accession>S4NBU4</accession>
<sequence length="54" mass="6196">MVEHQDLIRRPLIFNDRQLQVGFSEENIRSFLPRAARKALLDVMLENAESGVTA</sequence>
<dbReference type="EMBL" id="BASH01000002">
    <property type="protein sequence ID" value="GAD16184.1"/>
    <property type="molecule type" value="Genomic_DNA"/>
</dbReference>
<organism evidence="2 3">
    <name type="scientific">Lentilactobacillus otakiensis DSM 19908 = JCM 15040</name>
    <dbReference type="NCBI Taxonomy" id="1423780"/>
    <lineage>
        <taxon>Bacteria</taxon>
        <taxon>Bacillati</taxon>
        <taxon>Bacillota</taxon>
        <taxon>Bacilli</taxon>
        <taxon>Lactobacillales</taxon>
        <taxon>Lactobacillaceae</taxon>
        <taxon>Lentilactobacillus</taxon>
    </lineage>
</organism>
<evidence type="ECO:0000256" key="1">
    <source>
        <dbReference type="PROSITE-ProRule" id="PRU01282"/>
    </source>
</evidence>
<dbReference type="InterPro" id="IPR006660">
    <property type="entry name" value="Arsenate_reductase-like"/>
</dbReference>
<proteinExistence type="inferred from homology"/>
<dbReference type="PROSITE" id="PS51353">
    <property type="entry name" value="ARSC"/>
    <property type="match status" value="1"/>
</dbReference>
<evidence type="ECO:0008006" key="4">
    <source>
        <dbReference type="Google" id="ProtNLM"/>
    </source>
</evidence>
<evidence type="ECO:0000313" key="3">
    <source>
        <dbReference type="Proteomes" id="UP000016361"/>
    </source>
</evidence>
<dbReference type="InterPro" id="IPR036249">
    <property type="entry name" value="Thioredoxin-like_sf"/>
</dbReference>
<reference evidence="3" key="1">
    <citation type="journal article" date="2013" name="Genome Announc.">
        <title>Draft Genome Sequence of D-Branched-Chain Amino Acid Producer Lactobacillus otakiensis JCM 15040T, Isolated from a Traditional Japanese Pickle.</title>
        <authorList>
            <person name="Doi K."/>
            <person name="Mori K."/>
            <person name="Mutaguchi Y."/>
            <person name="Tashiro K."/>
            <person name="Fujino Y."/>
            <person name="Ohmori T."/>
            <person name="Kuhara S."/>
            <person name="Ohshima T."/>
        </authorList>
    </citation>
    <scope>NUCLEOTIDE SEQUENCE [LARGE SCALE GENOMIC DNA]</scope>
    <source>
        <strain evidence="3">JCM 15040</strain>
    </source>
</reference>
<evidence type="ECO:0000313" key="2">
    <source>
        <dbReference type="EMBL" id="GAD16184.1"/>
    </source>
</evidence>
<dbReference type="STRING" id="1423780.FD05_GL000518"/>
<comment type="similarity">
    <text evidence="1">Belongs to the ArsC family.</text>
</comment>
<dbReference type="Gene3D" id="3.40.30.10">
    <property type="entry name" value="Glutaredoxin"/>
    <property type="match status" value="1"/>
</dbReference>
<gene>
    <name evidence="2" type="ORF">LOT_0722</name>
</gene>
<comment type="caution">
    <text evidence="2">The sequence shown here is derived from an EMBL/GenBank/DDBJ whole genome shotgun (WGS) entry which is preliminary data.</text>
</comment>